<feature type="binding site" evidence="13">
    <location>
        <position position="110"/>
    </location>
    <ligand>
        <name>sn-glycerol 3-phosphate</name>
        <dbReference type="ChEBI" id="CHEBI:57597"/>
    </ligand>
</feature>
<feature type="binding site" evidence="13">
    <location>
        <position position="257"/>
    </location>
    <ligand>
        <name>sn-glycerol 3-phosphate</name>
        <dbReference type="ChEBI" id="CHEBI:57597"/>
    </ligand>
</feature>
<keyword evidence="7 13" id="KW-0594">Phospholipid biosynthesis</keyword>
<dbReference type="InterPro" id="IPR036291">
    <property type="entry name" value="NAD(P)-bd_dom_sf"/>
</dbReference>
<dbReference type="GO" id="GO:0051287">
    <property type="term" value="F:NAD binding"/>
    <property type="evidence" value="ECO:0007669"/>
    <property type="project" value="InterPro"/>
</dbReference>
<feature type="binding site" evidence="16">
    <location>
        <position position="143"/>
    </location>
    <ligand>
        <name>NAD(+)</name>
        <dbReference type="ChEBI" id="CHEBI:57540"/>
    </ligand>
</feature>
<dbReference type="GO" id="GO:0005975">
    <property type="term" value="P:carbohydrate metabolic process"/>
    <property type="evidence" value="ECO:0007669"/>
    <property type="project" value="InterPro"/>
</dbReference>
<keyword evidence="2 13" id="KW-0444">Lipid biosynthesis</keyword>
<evidence type="ECO:0000256" key="14">
    <source>
        <dbReference type="PIRSR" id="PIRSR000114-1"/>
    </source>
</evidence>
<feature type="binding site" evidence="13">
    <location>
        <position position="259"/>
    </location>
    <ligand>
        <name>sn-glycerol 3-phosphate</name>
        <dbReference type="ChEBI" id="CHEBI:57597"/>
    </ligand>
</feature>
<dbReference type="GO" id="GO:0047952">
    <property type="term" value="F:glycerol-3-phosphate dehydrogenase [NAD(P)+] activity"/>
    <property type="evidence" value="ECO:0007669"/>
    <property type="project" value="UniProtKB-UniRule"/>
</dbReference>
<keyword evidence="13" id="KW-0547">Nucleotide-binding</keyword>
<proteinExistence type="inferred from homology"/>
<dbReference type="EMBL" id="OX458332">
    <property type="protein sequence ID" value="CAI8826272.1"/>
    <property type="molecule type" value="Genomic_DNA"/>
</dbReference>
<dbReference type="PRINTS" id="PR00077">
    <property type="entry name" value="GPDHDRGNASE"/>
</dbReference>
<evidence type="ECO:0000256" key="3">
    <source>
        <dbReference type="ARBA" id="ARBA00022857"/>
    </source>
</evidence>
<evidence type="ECO:0000313" key="20">
    <source>
        <dbReference type="EMBL" id="CAI8826272.1"/>
    </source>
</evidence>
<keyword evidence="5 13" id="KW-0520">NAD</keyword>
<dbReference type="Gene3D" id="3.40.50.720">
    <property type="entry name" value="NAD(P)-binding Rossmann-like Domain"/>
    <property type="match status" value="1"/>
</dbReference>
<feature type="binding site" evidence="13">
    <location>
        <position position="284"/>
    </location>
    <ligand>
        <name>NADPH</name>
        <dbReference type="ChEBI" id="CHEBI:57783"/>
    </ligand>
</feature>
<keyword evidence="6 13" id="KW-0443">Lipid metabolism</keyword>
<dbReference type="FunFam" id="1.10.1040.10:FF:000001">
    <property type="entry name" value="Glycerol-3-phosphate dehydrogenase [NAD(P)+]"/>
    <property type="match status" value="1"/>
</dbReference>
<evidence type="ECO:0000256" key="2">
    <source>
        <dbReference type="ARBA" id="ARBA00022516"/>
    </source>
</evidence>
<evidence type="ECO:0000313" key="21">
    <source>
        <dbReference type="Proteomes" id="UP001158598"/>
    </source>
</evidence>
<evidence type="ECO:0000256" key="7">
    <source>
        <dbReference type="ARBA" id="ARBA00023209"/>
    </source>
</evidence>
<dbReference type="Gene3D" id="1.10.1040.10">
    <property type="entry name" value="N-(1-d-carboxylethyl)-l-norvaline Dehydrogenase, domain 2"/>
    <property type="match status" value="1"/>
</dbReference>
<feature type="binding site" evidence="13">
    <location>
        <position position="143"/>
    </location>
    <ligand>
        <name>NADPH</name>
        <dbReference type="ChEBI" id="CHEBI:57783"/>
    </ligand>
</feature>
<evidence type="ECO:0000259" key="19">
    <source>
        <dbReference type="Pfam" id="PF07479"/>
    </source>
</evidence>
<feature type="domain" description="Glycerol-3-phosphate dehydrogenase NAD-dependent C-terminal" evidence="19">
    <location>
        <begin position="183"/>
        <end position="323"/>
    </location>
</feature>
<evidence type="ECO:0000256" key="4">
    <source>
        <dbReference type="ARBA" id="ARBA00023002"/>
    </source>
</evidence>
<feature type="binding site" evidence="13">
    <location>
        <position position="258"/>
    </location>
    <ligand>
        <name>sn-glycerol 3-phosphate</name>
        <dbReference type="ChEBI" id="CHEBI:57597"/>
    </ligand>
</feature>
<feature type="binding site" evidence="13">
    <location>
        <position position="247"/>
    </location>
    <ligand>
        <name>sn-glycerol 3-phosphate</name>
        <dbReference type="ChEBI" id="CHEBI:57597"/>
    </ligand>
</feature>
<feature type="binding site" evidence="13">
    <location>
        <position position="14"/>
    </location>
    <ligand>
        <name>NADPH</name>
        <dbReference type="ChEBI" id="CHEBI:57783"/>
    </ligand>
</feature>
<comment type="similarity">
    <text evidence="1 13 17">Belongs to the NAD-dependent glycerol-3-phosphate dehydrogenase family.</text>
</comment>
<dbReference type="Proteomes" id="UP001158598">
    <property type="component" value="Chromosome"/>
</dbReference>
<dbReference type="InterPro" id="IPR006168">
    <property type="entry name" value="G3P_DH_NAD-dep"/>
</dbReference>
<keyword evidence="4 13" id="KW-0560">Oxidoreductase</keyword>
<dbReference type="InterPro" id="IPR013328">
    <property type="entry name" value="6PGD_dom2"/>
</dbReference>
<reference evidence="20" key="1">
    <citation type="submission" date="2023-03" db="EMBL/GenBank/DDBJ databases">
        <authorList>
            <person name="Pearce D."/>
        </authorList>
    </citation>
    <scope>NUCLEOTIDE SEQUENCE</scope>
    <source>
        <strain evidence="20">Mc</strain>
    </source>
</reference>
<comment type="subcellular location">
    <subcellularLocation>
        <location evidence="13">Cytoplasm</location>
    </subcellularLocation>
</comment>
<evidence type="ECO:0000256" key="13">
    <source>
        <dbReference type="HAMAP-Rule" id="MF_00394"/>
    </source>
</evidence>
<protein>
    <recommendedName>
        <fullName evidence="11 13">Glycerol-3-phosphate dehydrogenase [NAD(P)+]</fullName>
        <ecNumber evidence="10 13">1.1.1.94</ecNumber>
    </recommendedName>
    <alternativeName>
        <fullName evidence="13">NAD(P)(+)-dependent glycerol-3-phosphate dehydrogenase</fullName>
    </alternativeName>
    <alternativeName>
        <fullName evidence="12 13">NAD(P)H-dependent dihydroxyacetone-phosphate reductase</fullName>
    </alternativeName>
</protein>
<keyword evidence="3 13" id="KW-0521">NADP</keyword>
<evidence type="ECO:0000256" key="11">
    <source>
        <dbReference type="ARBA" id="ARBA00069372"/>
    </source>
</evidence>
<feature type="binding site" evidence="13">
    <location>
        <position position="141"/>
    </location>
    <ligand>
        <name>sn-glycerol 3-phosphate</name>
        <dbReference type="ChEBI" id="CHEBI:57597"/>
    </ligand>
</feature>
<evidence type="ECO:0000256" key="16">
    <source>
        <dbReference type="PIRSR" id="PIRSR000114-3"/>
    </source>
</evidence>
<feature type="binding site" evidence="13">
    <location>
        <position position="139"/>
    </location>
    <ligand>
        <name>sn-glycerol 3-phosphate</name>
        <dbReference type="ChEBI" id="CHEBI:57597"/>
    </ligand>
</feature>
<dbReference type="PIRSF" id="PIRSF000114">
    <property type="entry name" value="Glycerol-3-P_dh"/>
    <property type="match status" value="1"/>
</dbReference>
<evidence type="ECO:0000256" key="5">
    <source>
        <dbReference type="ARBA" id="ARBA00023027"/>
    </source>
</evidence>
<comment type="function">
    <text evidence="13">Catalyzes the reduction of the glycolytic intermediate dihydroxyacetone phosphate (DHAP) to sn-glycerol 3-phosphate (G3P), the key precursor for phospholipid synthesis.</text>
</comment>
<dbReference type="FunFam" id="3.40.50.720:FF:000019">
    <property type="entry name" value="Glycerol-3-phosphate dehydrogenase [NAD(P)+]"/>
    <property type="match status" value="1"/>
</dbReference>
<evidence type="ECO:0000256" key="10">
    <source>
        <dbReference type="ARBA" id="ARBA00066687"/>
    </source>
</evidence>
<feature type="binding site" evidence="13">
    <location>
        <position position="258"/>
    </location>
    <ligand>
        <name>NADPH</name>
        <dbReference type="ChEBI" id="CHEBI:57783"/>
    </ligand>
</feature>
<dbReference type="SUPFAM" id="SSF48179">
    <property type="entry name" value="6-phosphogluconate dehydrogenase C-terminal domain-like"/>
    <property type="match status" value="1"/>
</dbReference>
<evidence type="ECO:0000256" key="15">
    <source>
        <dbReference type="PIRSR" id="PIRSR000114-2"/>
    </source>
</evidence>
<evidence type="ECO:0000256" key="12">
    <source>
        <dbReference type="ARBA" id="ARBA00080511"/>
    </source>
</evidence>
<evidence type="ECO:0000256" key="1">
    <source>
        <dbReference type="ARBA" id="ARBA00011009"/>
    </source>
</evidence>
<feature type="binding site" evidence="15">
    <location>
        <begin position="258"/>
        <end position="259"/>
    </location>
    <ligand>
        <name>substrate</name>
    </ligand>
</feature>
<dbReference type="SUPFAM" id="SSF51735">
    <property type="entry name" value="NAD(P)-binding Rossmann-fold domains"/>
    <property type="match status" value="1"/>
</dbReference>
<dbReference type="GO" id="GO:0005829">
    <property type="term" value="C:cytosol"/>
    <property type="evidence" value="ECO:0007669"/>
    <property type="project" value="TreeGrafter"/>
</dbReference>
<evidence type="ECO:0000259" key="18">
    <source>
        <dbReference type="Pfam" id="PF01210"/>
    </source>
</evidence>
<dbReference type="HAMAP" id="MF_00394">
    <property type="entry name" value="NAD_Glyc3P_dehydrog"/>
    <property type="match status" value="1"/>
</dbReference>
<evidence type="ECO:0000256" key="8">
    <source>
        <dbReference type="ARBA" id="ARBA00023264"/>
    </source>
</evidence>
<dbReference type="Pfam" id="PF07479">
    <property type="entry name" value="NAD_Gly3P_dh_C"/>
    <property type="match status" value="1"/>
</dbReference>
<dbReference type="GO" id="GO:0046474">
    <property type="term" value="P:glycerophospholipid biosynthetic process"/>
    <property type="evidence" value="ECO:0007669"/>
    <property type="project" value="TreeGrafter"/>
</dbReference>
<feature type="binding site" evidence="13">
    <location>
        <position position="36"/>
    </location>
    <ligand>
        <name>NADPH</name>
        <dbReference type="ChEBI" id="CHEBI:57783"/>
    </ligand>
</feature>
<dbReference type="Pfam" id="PF01210">
    <property type="entry name" value="NAD_Gly3P_dh_N"/>
    <property type="match status" value="1"/>
</dbReference>
<dbReference type="InterPro" id="IPR008927">
    <property type="entry name" value="6-PGluconate_DH-like_C_sf"/>
</dbReference>
<dbReference type="InterPro" id="IPR006109">
    <property type="entry name" value="G3P_DH_NAD-dep_C"/>
</dbReference>
<feature type="domain" description="Glycerol-3-phosphate dehydrogenase NAD-dependent N-terminal" evidence="18">
    <location>
        <begin position="7"/>
        <end position="162"/>
    </location>
</feature>
<dbReference type="PROSITE" id="PS00957">
    <property type="entry name" value="NAD_G3PDH"/>
    <property type="match status" value="1"/>
</dbReference>
<dbReference type="GO" id="GO:0046167">
    <property type="term" value="P:glycerol-3-phosphate biosynthetic process"/>
    <property type="evidence" value="ECO:0007669"/>
    <property type="project" value="UniProtKB-UniRule"/>
</dbReference>
<dbReference type="EC" id="1.1.1.94" evidence="10 13"/>
<feature type="binding site" evidence="13">
    <location>
        <position position="35"/>
    </location>
    <ligand>
        <name>NADPH</name>
        <dbReference type="ChEBI" id="CHEBI:57783"/>
    </ligand>
</feature>
<feature type="active site" description="Proton acceptor" evidence="13 14">
    <location>
        <position position="194"/>
    </location>
</feature>
<sequence>MPMRHCISVLGAGSWGTALALLIARNGVPTLLWSHRREHAEAMAAERRNAHYLPHATFPDTLSVTPDLAEAAATASGAVLVAVPSHAFRATLELCAPHLQPEAGLMWATKGLDRTRGCLLHETAREILGPDRALAVLSGPTFAAEVVAELPSAITVGASSEAFGAKIVSWLHNAYFRAYTTDDLIGAQLGGACKNVLAIAAGISDGLGFGANARAALITRGLAEMMRLSLALGARTETLMGLAGVGDLVLTATDNQSRNRRFGLGVGKGRPREEIHAEIGQEIEGILAARLIHELAGRKGVDMPITAQTYRVLYEGLPPEEAVRNLLLRDPKPEWDR</sequence>
<comment type="pathway">
    <text evidence="13">Membrane lipid metabolism; glycerophospholipid metabolism.</text>
</comment>
<accession>A0AA35V0I7</accession>
<comment type="catalytic activity">
    <reaction evidence="13">
        <text>sn-glycerol 3-phosphate + NAD(+) = dihydroxyacetone phosphate + NADH + H(+)</text>
        <dbReference type="Rhea" id="RHEA:11092"/>
        <dbReference type="ChEBI" id="CHEBI:15378"/>
        <dbReference type="ChEBI" id="CHEBI:57540"/>
        <dbReference type="ChEBI" id="CHEBI:57597"/>
        <dbReference type="ChEBI" id="CHEBI:57642"/>
        <dbReference type="ChEBI" id="CHEBI:57945"/>
        <dbReference type="EC" id="1.1.1.94"/>
    </reaction>
</comment>
<keyword evidence="8 13" id="KW-1208">Phospholipid metabolism</keyword>
<dbReference type="GO" id="GO:0046168">
    <property type="term" value="P:glycerol-3-phosphate catabolic process"/>
    <property type="evidence" value="ECO:0007669"/>
    <property type="project" value="InterPro"/>
</dbReference>
<evidence type="ECO:0000256" key="6">
    <source>
        <dbReference type="ARBA" id="ARBA00023098"/>
    </source>
</evidence>
<evidence type="ECO:0000256" key="17">
    <source>
        <dbReference type="RuleBase" id="RU000437"/>
    </source>
</evidence>
<comment type="caution">
    <text evidence="13">Lacks conserved residue(s) required for the propagation of feature annotation.</text>
</comment>
<keyword evidence="13" id="KW-0963">Cytoplasm</keyword>
<evidence type="ECO:0000256" key="9">
    <source>
        <dbReference type="ARBA" id="ARBA00052716"/>
    </source>
</evidence>
<dbReference type="NCBIfam" id="NF000942">
    <property type="entry name" value="PRK00094.1-4"/>
    <property type="match status" value="1"/>
</dbReference>
<feature type="binding site" evidence="13">
    <location>
        <position position="52"/>
    </location>
    <ligand>
        <name>NADPH</name>
        <dbReference type="ChEBI" id="CHEBI:57783"/>
    </ligand>
</feature>
<feature type="binding site" evidence="13">
    <location>
        <position position="15"/>
    </location>
    <ligand>
        <name>NADPH</name>
        <dbReference type="ChEBI" id="CHEBI:57783"/>
    </ligand>
</feature>
<dbReference type="PANTHER" id="PTHR11728">
    <property type="entry name" value="GLYCEROL-3-PHOSPHATE DEHYDROGENASE"/>
    <property type="match status" value="1"/>
</dbReference>
<name>A0AA35V0I7_METCP</name>
<feature type="binding site" evidence="16">
    <location>
        <position position="258"/>
    </location>
    <ligand>
        <name>NAD(+)</name>
        <dbReference type="ChEBI" id="CHEBI:57540"/>
    </ligand>
</feature>
<comment type="catalytic activity">
    <reaction evidence="9">
        <text>sn-glycerol 3-phosphate + NADP(+) = dihydroxyacetone phosphate + NADPH + H(+)</text>
        <dbReference type="Rhea" id="RHEA:11096"/>
        <dbReference type="ChEBI" id="CHEBI:15378"/>
        <dbReference type="ChEBI" id="CHEBI:57597"/>
        <dbReference type="ChEBI" id="CHEBI:57642"/>
        <dbReference type="ChEBI" id="CHEBI:57783"/>
        <dbReference type="ChEBI" id="CHEBI:58349"/>
        <dbReference type="EC" id="1.1.1.94"/>
    </reaction>
    <physiologicalReaction direction="right-to-left" evidence="9">
        <dbReference type="Rhea" id="RHEA:11098"/>
    </physiologicalReaction>
</comment>
<dbReference type="AlphaFoldDB" id="A0AA35V0I7"/>
<feature type="binding site" evidence="13">
    <location>
        <position position="194"/>
    </location>
    <ligand>
        <name>sn-glycerol 3-phosphate</name>
        <dbReference type="ChEBI" id="CHEBI:57597"/>
    </ligand>
</feature>
<gene>
    <name evidence="13 20" type="primary">gpsA</name>
    <name evidence="20" type="ORF">MCNOR_2042</name>
</gene>
<feature type="binding site" evidence="16">
    <location>
        <begin position="11"/>
        <end position="16"/>
    </location>
    <ligand>
        <name>NAD(+)</name>
        <dbReference type="ChEBI" id="CHEBI:57540"/>
    </ligand>
</feature>
<dbReference type="NCBIfam" id="NF000940">
    <property type="entry name" value="PRK00094.1-2"/>
    <property type="match status" value="1"/>
</dbReference>
<dbReference type="PANTHER" id="PTHR11728:SF1">
    <property type="entry name" value="GLYCEROL-3-PHOSPHATE DEHYDROGENASE [NAD(+)] 2, CHLOROPLASTIC"/>
    <property type="match status" value="1"/>
</dbReference>
<feature type="binding site" evidence="13">
    <location>
        <position position="110"/>
    </location>
    <ligand>
        <name>NADPH</name>
        <dbReference type="ChEBI" id="CHEBI:57783"/>
    </ligand>
</feature>
<dbReference type="InterPro" id="IPR011128">
    <property type="entry name" value="G3P_DH_NAD-dep_N"/>
</dbReference>
<feature type="binding site" evidence="15">
    <location>
        <position position="110"/>
    </location>
    <ligand>
        <name>substrate</name>
    </ligand>
</feature>
<organism evidence="20 21">
    <name type="scientific">Methylococcus capsulatus</name>
    <dbReference type="NCBI Taxonomy" id="414"/>
    <lineage>
        <taxon>Bacteria</taxon>
        <taxon>Pseudomonadati</taxon>
        <taxon>Pseudomonadota</taxon>
        <taxon>Gammaproteobacteria</taxon>
        <taxon>Methylococcales</taxon>
        <taxon>Methylococcaceae</taxon>
        <taxon>Methylococcus</taxon>
    </lineage>
</organism>